<accession>A0A6M3J7M0</accession>
<dbReference type="EMBL" id="MT141546">
    <property type="protein sequence ID" value="QJA65916.1"/>
    <property type="molecule type" value="Genomic_DNA"/>
</dbReference>
<protein>
    <submittedName>
        <fullName evidence="2">Uncharacterized protein</fullName>
    </submittedName>
</protein>
<keyword evidence="1" id="KW-1133">Transmembrane helix</keyword>
<organism evidence="2">
    <name type="scientific">viral metagenome</name>
    <dbReference type="NCBI Taxonomy" id="1070528"/>
    <lineage>
        <taxon>unclassified sequences</taxon>
        <taxon>metagenomes</taxon>
        <taxon>organismal metagenomes</taxon>
    </lineage>
</organism>
<gene>
    <name evidence="3" type="ORF">MM415A00434_0039</name>
    <name evidence="2" type="ORF">MM415B00370_0034</name>
</gene>
<feature type="transmembrane region" description="Helical" evidence="1">
    <location>
        <begin position="80"/>
        <end position="99"/>
    </location>
</feature>
<evidence type="ECO:0000313" key="2">
    <source>
        <dbReference type="EMBL" id="QJA65916.1"/>
    </source>
</evidence>
<keyword evidence="1" id="KW-0472">Membrane</keyword>
<evidence type="ECO:0000256" key="1">
    <source>
        <dbReference type="SAM" id="Phobius"/>
    </source>
</evidence>
<keyword evidence="1" id="KW-0812">Transmembrane</keyword>
<reference evidence="2" key="1">
    <citation type="submission" date="2020-03" db="EMBL/GenBank/DDBJ databases">
        <title>The deep terrestrial virosphere.</title>
        <authorList>
            <person name="Holmfeldt K."/>
            <person name="Nilsson E."/>
            <person name="Simone D."/>
            <person name="Lopez-Fernandez M."/>
            <person name="Wu X."/>
            <person name="de Brujin I."/>
            <person name="Lundin D."/>
            <person name="Andersson A."/>
            <person name="Bertilsson S."/>
            <person name="Dopson M."/>
        </authorList>
    </citation>
    <scope>NUCLEOTIDE SEQUENCE</scope>
    <source>
        <strain evidence="3">MM415A00434</strain>
        <strain evidence="2">MM415B00370</strain>
    </source>
</reference>
<proteinExistence type="predicted"/>
<evidence type="ECO:0000313" key="3">
    <source>
        <dbReference type="EMBL" id="QJA82264.1"/>
    </source>
</evidence>
<name>A0A6M3J7M0_9ZZZZ</name>
<sequence length="100" mass="11339">MAIDRHSPEYLFGQIMARLDEGDKVITDLSEKVDKMTRSVDRLPCSVQEERIKNIEAWQSARNKNNFVTREASLRLRQGLIIALASVLVASLLGWVLSII</sequence>
<dbReference type="EMBL" id="MT142483">
    <property type="protein sequence ID" value="QJA82264.1"/>
    <property type="molecule type" value="Genomic_DNA"/>
</dbReference>
<dbReference type="AlphaFoldDB" id="A0A6M3J7M0"/>